<reference evidence="2 3" key="1">
    <citation type="journal article" date="2019" name="Sci. Rep.">
        <title>Comparative genomics of chytrid fungi reveal insights into the obligate biotrophic and pathogenic lifestyle of Synchytrium endobioticum.</title>
        <authorList>
            <person name="van de Vossenberg B.T.L.H."/>
            <person name="Warris S."/>
            <person name="Nguyen H.D.T."/>
            <person name="van Gent-Pelzer M.P.E."/>
            <person name="Joly D.L."/>
            <person name="van de Geest H.C."/>
            <person name="Bonants P.J.M."/>
            <person name="Smith D.S."/>
            <person name="Levesque C.A."/>
            <person name="van der Lee T.A.J."/>
        </authorList>
    </citation>
    <scope>NUCLEOTIDE SEQUENCE [LARGE SCALE GENOMIC DNA]</scope>
    <source>
        <strain evidence="2 3">JEL517</strain>
    </source>
</reference>
<dbReference type="GO" id="GO:0006139">
    <property type="term" value="P:nucleobase-containing compound metabolic process"/>
    <property type="evidence" value="ECO:0007669"/>
    <property type="project" value="UniProtKB-ARBA"/>
</dbReference>
<dbReference type="OrthoDB" id="252265at2759"/>
<dbReference type="Proteomes" id="UP000319731">
    <property type="component" value="Unassembled WGS sequence"/>
</dbReference>
<gene>
    <name evidence="2" type="ORF">SmJEL517_g03790</name>
</gene>
<dbReference type="GeneID" id="42005015"/>
<dbReference type="RefSeq" id="XP_031024306.1">
    <property type="nucleotide sequence ID" value="XM_031169718.1"/>
</dbReference>
<protein>
    <recommendedName>
        <fullName evidence="1">CMP/dCMP-type deaminase domain-containing protein</fullName>
    </recommendedName>
</protein>
<organism evidence="2 3">
    <name type="scientific">Synchytrium microbalum</name>
    <dbReference type="NCBI Taxonomy" id="1806994"/>
    <lineage>
        <taxon>Eukaryota</taxon>
        <taxon>Fungi</taxon>
        <taxon>Fungi incertae sedis</taxon>
        <taxon>Chytridiomycota</taxon>
        <taxon>Chytridiomycota incertae sedis</taxon>
        <taxon>Chytridiomycetes</taxon>
        <taxon>Synchytriales</taxon>
        <taxon>Synchytriaceae</taxon>
        <taxon>Synchytrium</taxon>
    </lineage>
</organism>
<dbReference type="EMBL" id="QEAO01000021">
    <property type="protein sequence ID" value="TPX33294.1"/>
    <property type="molecule type" value="Genomic_DNA"/>
</dbReference>
<dbReference type="PANTHER" id="PTHR11079">
    <property type="entry name" value="CYTOSINE DEAMINASE FAMILY MEMBER"/>
    <property type="match status" value="1"/>
</dbReference>
<dbReference type="SUPFAM" id="SSF53927">
    <property type="entry name" value="Cytidine deaminase-like"/>
    <property type="match status" value="1"/>
</dbReference>
<accession>A0A507C5A6</accession>
<dbReference type="GO" id="GO:0008835">
    <property type="term" value="F:diaminohydroxyphosphoribosylaminopyrimidine deaminase activity"/>
    <property type="evidence" value="ECO:0007669"/>
    <property type="project" value="TreeGrafter"/>
</dbReference>
<dbReference type="PROSITE" id="PS51747">
    <property type="entry name" value="CYT_DCMP_DEAMINASES_2"/>
    <property type="match status" value="1"/>
</dbReference>
<dbReference type="STRING" id="1806994.A0A507C5A6"/>
<name>A0A507C5A6_9FUNG</name>
<evidence type="ECO:0000259" key="1">
    <source>
        <dbReference type="PROSITE" id="PS51747"/>
    </source>
</evidence>
<dbReference type="AlphaFoldDB" id="A0A507C5A6"/>
<keyword evidence="3" id="KW-1185">Reference proteome</keyword>
<dbReference type="InterPro" id="IPR002125">
    <property type="entry name" value="CMP_dCMP_dom"/>
</dbReference>
<dbReference type="Gene3D" id="3.40.140.10">
    <property type="entry name" value="Cytidine Deaminase, domain 2"/>
    <property type="match status" value="1"/>
</dbReference>
<evidence type="ECO:0000313" key="3">
    <source>
        <dbReference type="Proteomes" id="UP000319731"/>
    </source>
</evidence>
<comment type="caution">
    <text evidence="2">The sequence shown here is derived from an EMBL/GenBank/DDBJ whole genome shotgun (WGS) entry which is preliminary data.</text>
</comment>
<dbReference type="Pfam" id="PF18785">
    <property type="entry name" value="Inv-AAD"/>
    <property type="match status" value="1"/>
</dbReference>
<evidence type="ECO:0000313" key="2">
    <source>
        <dbReference type="EMBL" id="TPX33294.1"/>
    </source>
</evidence>
<dbReference type="InterPro" id="IPR016193">
    <property type="entry name" value="Cytidine_deaminase-like"/>
</dbReference>
<sequence>MADNGLDKHYMNLAIIQAHKCIPSVGAFNVGAILVSDDNTTIIHAHSRELPGNTHAEECCFLKLLANTTSDTLAAESLPSPSTTGATIYSTMEPCGERLSGKMPCADLIIKARIRRVVIGASEPPNFISQTVGEAKLKEAGIVYDVMPEFREACLAPNKHLTTQ</sequence>
<proteinExistence type="predicted"/>
<feature type="domain" description="CMP/dCMP-type deaminase" evidence="1">
    <location>
        <begin position="5"/>
        <end position="131"/>
    </location>
</feature>
<dbReference type="PANTHER" id="PTHR11079:SF162">
    <property type="entry name" value="RIBOFLAVIN BIOSYNTHESIS PROTEIN PYRD, CHLOROPLASTIC"/>
    <property type="match status" value="1"/>
</dbReference>